<evidence type="ECO:0000256" key="4">
    <source>
        <dbReference type="ARBA" id="ARBA00022729"/>
    </source>
</evidence>
<dbReference type="PANTHER" id="PTHR11857:SF43">
    <property type="entry name" value="GEO07291P1-RELATED"/>
    <property type="match status" value="1"/>
</dbReference>
<comment type="subcellular location">
    <subcellularLocation>
        <location evidence="1">Secreted</location>
    </subcellularLocation>
</comment>
<comment type="caution">
    <text evidence="6">The sequence shown here is derived from an EMBL/GenBank/DDBJ whole genome shotgun (WGS) entry which is preliminary data.</text>
</comment>
<dbReference type="AlphaFoldDB" id="A0A8S4RPT9"/>
<evidence type="ECO:0000313" key="7">
    <source>
        <dbReference type="Proteomes" id="UP000838756"/>
    </source>
</evidence>
<dbReference type="GO" id="GO:0007608">
    <property type="term" value="P:sensory perception of smell"/>
    <property type="evidence" value="ECO:0007669"/>
    <property type="project" value="TreeGrafter"/>
</dbReference>
<feature type="chain" id="PRO_5035893728" evidence="5">
    <location>
        <begin position="22"/>
        <end position="142"/>
    </location>
</feature>
<evidence type="ECO:0000256" key="1">
    <source>
        <dbReference type="ARBA" id="ARBA00004613"/>
    </source>
</evidence>
<sequence>MANYLCVFWSSVFLSVVLVQGKTIFVSIPPEHATEIAAASLECIPKTGVQPDMLLRLVDWNFQESDRIKKFLYCFGTTSGYVDKEGHFYTDKMVKLVGNNRLKNQFENVLKECNKSVGENKYETLYKASLCFHDKTPILFKL</sequence>
<accession>A0A8S4RPT9</accession>
<keyword evidence="3" id="KW-0964">Secreted</keyword>
<name>A0A8S4RPT9_9NEOP</name>
<dbReference type="CDD" id="cd23992">
    <property type="entry name" value="PBP_GOBP"/>
    <property type="match status" value="1"/>
</dbReference>
<dbReference type="InterPro" id="IPR036728">
    <property type="entry name" value="PBP_GOBP_sf"/>
</dbReference>
<dbReference type="Proteomes" id="UP000838756">
    <property type="component" value="Unassembled WGS sequence"/>
</dbReference>
<dbReference type="OrthoDB" id="8194670at2759"/>
<reference evidence="6" key="1">
    <citation type="submission" date="2022-03" db="EMBL/GenBank/DDBJ databases">
        <authorList>
            <person name="Lindestad O."/>
        </authorList>
    </citation>
    <scope>NUCLEOTIDE SEQUENCE</scope>
</reference>
<dbReference type="EMBL" id="CAKXAJ010025439">
    <property type="protein sequence ID" value="CAH2239533.1"/>
    <property type="molecule type" value="Genomic_DNA"/>
</dbReference>
<gene>
    <name evidence="6" type="primary">jg21537</name>
    <name evidence="6" type="ORF">PAEG_LOCUS16234</name>
</gene>
<dbReference type="PANTHER" id="PTHR11857">
    <property type="entry name" value="ODORANT BINDING PROTEIN-RELATED"/>
    <property type="match status" value="1"/>
</dbReference>
<comment type="similarity">
    <text evidence="2">Belongs to the PBP/GOBP family.</text>
</comment>
<dbReference type="SMART" id="SM00708">
    <property type="entry name" value="PhBP"/>
    <property type="match status" value="1"/>
</dbReference>
<keyword evidence="7" id="KW-1185">Reference proteome</keyword>
<dbReference type="Gene3D" id="1.10.238.20">
    <property type="entry name" value="Pheromone/general odorant binding protein domain"/>
    <property type="match status" value="1"/>
</dbReference>
<proteinExistence type="inferred from homology"/>
<evidence type="ECO:0000313" key="6">
    <source>
        <dbReference type="EMBL" id="CAH2239533.1"/>
    </source>
</evidence>
<dbReference type="SUPFAM" id="SSF47565">
    <property type="entry name" value="Insect pheromone/odorant-binding proteins"/>
    <property type="match status" value="1"/>
</dbReference>
<feature type="signal peptide" evidence="5">
    <location>
        <begin position="1"/>
        <end position="21"/>
    </location>
</feature>
<evidence type="ECO:0000256" key="2">
    <source>
        <dbReference type="ARBA" id="ARBA00008098"/>
    </source>
</evidence>
<protein>
    <submittedName>
        <fullName evidence="6">Jg21537 protein</fullName>
    </submittedName>
</protein>
<dbReference type="Pfam" id="PF01395">
    <property type="entry name" value="PBP_GOBP"/>
    <property type="match status" value="1"/>
</dbReference>
<evidence type="ECO:0000256" key="3">
    <source>
        <dbReference type="ARBA" id="ARBA00022525"/>
    </source>
</evidence>
<evidence type="ECO:0000256" key="5">
    <source>
        <dbReference type="SAM" id="SignalP"/>
    </source>
</evidence>
<dbReference type="GO" id="GO:0005549">
    <property type="term" value="F:odorant binding"/>
    <property type="evidence" value="ECO:0007669"/>
    <property type="project" value="InterPro"/>
</dbReference>
<dbReference type="InterPro" id="IPR006170">
    <property type="entry name" value="PBP/GOBP"/>
</dbReference>
<keyword evidence="4 5" id="KW-0732">Signal</keyword>
<organism evidence="6 7">
    <name type="scientific">Pararge aegeria aegeria</name>
    <dbReference type="NCBI Taxonomy" id="348720"/>
    <lineage>
        <taxon>Eukaryota</taxon>
        <taxon>Metazoa</taxon>
        <taxon>Ecdysozoa</taxon>
        <taxon>Arthropoda</taxon>
        <taxon>Hexapoda</taxon>
        <taxon>Insecta</taxon>
        <taxon>Pterygota</taxon>
        <taxon>Neoptera</taxon>
        <taxon>Endopterygota</taxon>
        <taxon>Lepidoptera</taxon>
        <taxon>Glossata</taxon>
        <taxon>Ditrysia</taxon>
        <taxon>Papilionoidea</taxon>
        <taxon>Nymphalidae</taxon>
        <taxon>Satyrinae</taxon>
        <taxon>Satyrini</taxon>
        <taxon>Parargina</taxon>
        <taxon>Pararge</taxon>
    </lineage>
</organism>
<dbReference type="GO" id="GO:0005615">
    <property type="term" value="C:extracellular space"/>
    <property type="evidence" value="ECO:0007669"/>
    <property type="project" value="TreeGrafter"/>
</dbReference>